<keyword evidence="2" id="KW-1185">Reference proteome</keyword>
<proteinExistence type="predicted"/>
<gene>
    <name evidence="1" type="ORF">PIB30_058981</name>
</gene>
<feature type="non-terminal residue" evidence="1">
    <location>
        <position position="1"/>
    </location>
</feature>
<evidence type="ECO:0000313" key="1">
    <source>
        <dbReference type="EMBL" id="MED6161251.1"/>
    </source>
</evidence>
<dbReference type="Proteomes" id="UP001341840">
    <property type="component" value="Unassembled WGS sequence"/>
</dbReference>
<protein>
    <submittedName>
        <fullName evidence="1">Uncharacterized protein</fullName>
    </submittedName>
</protein>
<reference evidence="1 2" key="1">
    <citation type="journal article" date="2023" name="Plants (Basel)">
        <title>Bridging the Gap: Combining Genomics and Transcriptomics Approaches to Understand Stylosanthes scabra, an Orphan Legume from the Brazilian Caatinga.</title>
        <authorList>
            <person name="Ferreira-Neto J.R.C."/>
            <person name="da Silva M.D."/>
            <person name="Binneck E."/>
            <person name="de Melo N.F."/>
            <person name="da Silva R.H."/>
            <person name="de Melo A.L.T.M."/>
            <person name="Pandolfi V."/>
            <person name="Bustamante F.O."/>
            <person name="Brasileiro-Vidal A.C."/>
            <person name="Benko-Iseppon A.M."/>
        </authorList>
    </citation>
    <scope>NUCLEOTIDE SEQUENCE [LARGE SCALE GENOMIC DNA]</scope>
    <source>
        <tissue evidence="1">Leaves</tissue>
    </source>
</reference>
<comment type="caution">
    <text evidence="1">The sequence shown here is derived from an EMBL/GenBank/DDBJ whole genome shotgun (WGS) entry which is preliminary data.</text>
</comment>
<evidence type="ECO:0000313" key="2">
    <source>
        <dbReference type="Proteomes" id="UP001341840"/>
    </source>
</evidence>
<name>A0ABU6UJ59_9FABA</name>
<organism evidence="1 2">
    <name type="scientific">Stylosanthes scabra</name>
    <dbReference type="NCBI Taxonomy" id="79078"/>
    <lineage>
        <taxon>Eukaryota</taxon>
        <taxon>Viridiplantae</taxon>
        <taxon>Streptophyta</taxon>
        <taxon>Embryophyta</taxon>
        <taxon>Tracheophyta</taxon>
        <taxon>Spermatophyta</taxon>
        <taxon>Magnoliopsida</taxon>
        <taxon>eudicotyledons</taxon>
        <taxon>Gunneridae</taxon>
        <taxon>Pentapetalae</taxon>
        <taxon>rosids</taxon>
        <taxon>fabids</taxon>
        <taxon>Fabales</taxon>
        <taxon>Fabaceae</taxon>
        <taxon>Papilionoideae</taxon>
        <taxon>50 kb inversion clade</taxon>
        <taxon>dalbergioids sensu lato</taxon>
        <taxon>Dalbergieae</taxon>
        <taxon>Pterocarpus clade</taxon>
        <taxon>Stylosanthes</taxon>
    </lineage>
</organism>
<dbReference type="EMBL" id="JASCZI010121331">
    <property type="protein sequence ID" value="MED6161251.1"/>
    <property type="molecule type" value="Genomic_DNA"/>
</dbReference>
<accession>A0ABU6UJ59</accession>
<sequence length="66" mass="7698">EKDYDGYPPVLDTMLEKRLLFNINVKLINISANDRVYTVINVSDDPELFDNNQPKEVLEEFSRTAH</sequence>